<feature type="transmembrane region" description="Helical" evidence="6">
    <location>
        <begin position="299"/>
        <end position="318"/>
    </location>
</feature>
<dbReference type="OrthoDB" id="5874078at2759"/>
<dbReference type="PANTHER" id="PTHR23128">
    <property type="entry name" value="SERPENTINE RECEPTOR, CLASS E (EPSILON)-RELATED"/>
    <property type="match status" value="1"/>
</dbReference>
<feature type="transmembrane region" description="Helical" evidence="6">
    <location>
        <begin position="258"/>
        <end position="279"/>
    </location>
</feature>
<evidence type="ECO:0000313" key="8">
    <source>
        <dbReference type="Proteomes" id="UP000008281"/>
    </source>
</evidence>
<reference evidence="7" key="1">
    <citation type="submission" date="2007-07" db="EMBL/GenBank/DDBJ databases">
        <title>PCAP assembly of the Caenorhabditis remanei genome.</title>
        <authorList>
            <consortium name="The Caenorhabditis remanei Sequencing Consortium"/>
            <person name="Wilson R.K."/>
        </authorList>
    </citation>
    <scope>NUCLEOTIDE SEQUENCE [LARGE SCALE GENOMIC DNA]</scope>
    <source>
        <strain evidence="7">PB4641</strain>
    </source>
</reference>
<feature type="transmembrane region" description="Helical" evidence="6">
    <location>
        <begin position="149"/>
        <end position="173"/>
    </location>
</feature>
<dbReference type="eggNOG" id="ENOG502TH80">
    <property type="taxonomic scope" value="Eukaryota"/>
</dbReference>
<evidence type="ECO:0000256" key="1">
    <source>
        <dbReference type="ARBA" id="ARBA00004141"/>
    </source>
</evidence>
<dbReference type="OMA" id="IWVSTYE"/>
<dbReference type="GO" id="GO:0007606">
    <property type="term" value="P:sensory perception of chemical stimulus"/>
    <property type="evidence" value="ECO:0007669"/>
    <property type="project" value="InterPro"/>
</dbReference>
<keyword evidence="3 6" id="KW-0812">Transmembrane</keyword>
<organism evidence="8">
    <name type="scientific">Caenorhabditis remanei</name>
    <name type="common">Caenorhabditis vulgaris</name>
    <dbReference type="NCBI Taxonomy" id="31234"/>
    <lineage>
        <taxon>Eukaryota</taxon>
        <taxon>Metazoa</taxon>
        <taxon>Ecdysozoa</taxon>
        <taxon>Nematoda</taxon>
        <taxon>Chromadorea</taxon>
        <taxon>Rhabditida</taxon>
        <taxon>Rhabditina</taxon>
        <taxon>Rhabditomorpha</taxon>
        <taxon>Rhabditoidea</taxon>
        <taxon>Rhabditidae</taxon>
        <taxon>Peloderinae</taxon>
        <taxon>Caenorhabditis</taxon>
    </lineage>
</organism>
<proteinExistence type="inferred from homology"/>
<comment type="subcellular location">
    <subcellularLocation>
        <location evidence="1">Membrane</location>
        <topology evidence="1">Multi-pass membrane protein</topology>
    </subcellularLocation>
</comment>
<protein>
    <submittedName>
        <fullName evidence="7">CRE-SRE-2 protein</fullName>
    </submittedName>
</protein>
<dbReference type="Pfam" id="PF03125">
    <property type="entry name" value="Sre"/>
    <property type="match status" value="1"/>
</dbReference>
<comment type="similarity">
    <text evidence="2">Belongs to the nematode receptor-like protein sre family.</text>
</comment>
<dbReference type="Proteomes" id="UP000008281">
    <property type="component" value="Unassembled WGS sequence"/>
</dbReference>
<evidence type="ECO:0000256" key="5">
    <source>
        <dbReference type="ARBA" id="ARBA00023136"/>
    </source>
</evidence>
<dbReference type="PANTHER" id="PTHR23128:SF139">
    <property type="entry name" value="SERPENTINE RECEPTOR CLASS EPSILON-1-RELATED"/>
    <property type="match status" value="1"/>
</dbReference>
<name>E3LGV6_CAERE</name>
<keyword evidence="8" id="KW-1185">Reference proteome</keyword>
<evidence type="ECO:0000256" key="2">
    <source>
        <dbReference type="ARBA" id="ARBA00006803"/>
    </source>
</evidence>
<dbReference type="InterPro" id="IPR004151">
    <property type="entry name" value="7TM_GPCR_serpentine_rcpt_Sre"/>
</dbReference>
<gene>
    <name evidence="7" type="primary">Cre-sre-2</name>
    <name evidence="7" type="ORF">CRE_01631</name>
</gene>
<accession>E3LGV6</accession>
<feature type="transmembrane region" description="Helical" evidence="6">
    <location>
        <begin position="102"/>
        <end position="128"/>
    </location>
</feature>
<dbReference type="GO" id="GO:0016020">
    <property type="term" value="C:membrane"/>
    <property type="evidence" value="ECO:0007669"/>
    <property type="project" value="UniProtKB-SubCell"/>
</dbReference>
<evidence type="ECO:0000256" key="3">
    <source>
        <dbReference type="ARBA" id="ARBA00022692"/>
    </source>
</evidence>
<dbReference type="FunCoup" id="E3LGV6">
    <property type="interactions" value="151"/>
</dbReference>
<evidence type="ECO:0000256" key="4">
    <source>
        <dbReference type="ARBA" id="ARBA00022989"/>
    </source>
</evidence>
<sequence>MLLQYHTITVNDTNRIPLLTIVSFEFILLIFELVAFLATFLNVARFQFHFNLKLICAYALIAYWFDIIARSIIMSFEIGVVWLDDDVIEEESLKLPWNYSNYSFIILLCCSVYRVSFMFLICSLTLLLAVERYFATIWVSTYETKKHKWISLLLVGSNILAGITCSLIFHYGTGLILNFFQFLGFPELLFNKILAIFLGLCLNIVSIVLFITLYSLNKANMEFCQTKEITQSYTLSLRFQLNENLKIMKVSDFLFSQWLKNCIVVVTCFNTILAGFLIISNHEYLKDNYPVMVKYCHALLNLGIAIYAQVTFFVVTLADRNFRTYFLRFKVIRFFTKPFFGRIFPEDFRSKKLLSTSEETNFYFAKLSSQWDDQMMRNMGLNKRKKGFMFF</sequence>
<feature type="transmembrane region" description="Helical" evidence="6">
    <location>
        <begin position="193"/>
        <end position="216"/>
    </location>
</feature>
<dbReference type="HOGENOM" id="CLU_795071_0_0_1"/>
<dbReference type="InParanoid" id="E3LGV6"/>
<dbReference type="EMBL" id="DS268408">
    <property type="protein sequence ID" value="EFO86285.1"/>
    <property type="molecule type" value="Genomic_DNA"/>
</dbReference>
<keyword evidence="4 6" id="KW-1133">Transmembrane helix</keyword>
<evidence type="ECO:0000256" key="6">
    <source>
        <dbReference type="SAM" id="Phobius"/>
    </source>
</evidence>
<dbReference type="AlphaFoldDB" id="E3LGV6"/>
<keyword evidence="5 6" id="KW-0472">Membrane</keyword>
<feature type="transmembrane region" description="Helical" evidence="6">
    <location>
        <begin position="20"/>
        <end position="43"/>
    </location>
</feature>
<evidence type="ECO:0000313" key="7">
    <source>
        <dbReference type="EMBL" id="EFO86285.1"/>
    </source>
</evidence>
<feature type="transmembrane region" description="Helical" evidence="6">
    <location>
        <begin position="55"/>
        <end position="82"/>
    </location>
</feature>
<dbReference type="STRING" id="31234.E3LGV6"/>